<dbReference type="OrthoDB" id="8086348at2"/>
<dbReference type="Proteomes" id="UP000289200">
    <property type="component" value="Unassembled WGS sequence"/>
</dbReference>
<dbReference type="RefSeq" id="WP_129608057.1">
    <property type="nucleotide sequence ID" value="NZ_LR026982.1"/>
</dbReference>
<name>A0A3S5CY08_9BRAD</name>
<organism evidence="2 3">
    <name type="scientific">Rhodoplanes serenus</name>
    <dbReference type="NCBI Taxonomy" id="200615"/>
    <lineage>
        <taxon>Bacteria</taxon>
        <taxon>Pseudomonadati</taxon>
        <taxon>Pseudomonadota</taxon>
        <taxon>Alphaproteobacteria</taxon>
        <taxon>Hyphomicrobiales</taxon>
        <taxon>Nitrobacteraceae</taxon>
        <taxon>Rhodoplanes</taxon>
    </lineage>
</organism>
<dbReference type="EMBL" id="LR026982">
    <property type="protein sequence ID" value="VCU06574.1"/>
    <property type="molecule type" value="Genomic_DNA"/>
</dbReference>
<protein>
    <submittedName>
        <fullName evidence="2">Uncharacterized protein</fullName>
    </submittedName>
</protein>
<dbReference type="AlphaFoldDB" id="A0A3S5CY08"/>
<dbReference type="EMBL" id="UWOC01000077">
    <property type="protein sequence ID" value="VCU07883.1"/>
    <property type="molecule type" value="Genomic_DNA"/>
</dbReference>
<proteinExistence type="predicted"/>
<accession>A0A3S5CY08</accession>
<sequence length="115" mass="12048">MKDSRITAGEVGITLAGSPATLRPTLGAGIAINQMFGNLQEAHRRVQALDLEATGFIVAKAIGARDGDIKSVTEKVFATGLQDLRLPVMQYIAMLTNGGKPINPEPDEGNGEATS</sequence>
<gene>
    <name evidence="2" type="ORF">RHODGE_RHODGE_01033</name>
    <name evidence="1" type="ORF">RHODPL_RHODPL_00022</name>
</gene>
<evidence type="ECO:0000313" key="1">
    <source>
        <dbReference type="EMBL" id="VCU06574.1"/>
    </source>
</evidence>
<geneLocation type="plasmid" evidence="1">
    <name>1</name>
</geneLocation>
<keyword evidence="3" id="KW-1185">Reference proteome</keyword>
<evidence type="ECO:0000313" key="2">
    <source>
        <dbReference type="EMBL" id="VCU07883.1"/>
    </source>
</evidence>
<keyword evidence="1" id="KW-0614">Plasmid</keyword>
<evidence type="ECO:0000313" key="3">
    <source>
        <dbReference type="Proteomes" id="UP000289200"/>
    </source>
</evidence>
<reference evidence="2" key="1">
    <citation type="submission" date="2018-10" db="EMBL/GenBank/DDBJ databases">
        <authorList>
            <person name="Peiro R."/>
            <person name="Begona"/>
            <person name="Cbmso G."/>
            <person name="Lopez M."/>
            <person name="Gonzalez S."/>
            <person name="Sacristan E."/>
            <person name="Castillo E."/>
        </authorList>
    </citation>
    <scope>NUCLEOTIDE SEQUENCE</scope>
    <source>
        <strain evidence="2">Rhod_genome</strain>
        <strain evidence="1">Rhod_plasmid</strain>
        <plasmid evidence="1">1</plasmid>
    </source>
</reference>
<reference evidence="3" key="2">
    <citation type="submission" date="2018-10" db="EMBL/GenBank/DDBJ databases">
        <authorList>
            <person name="Peiro R."/>
            <person name="Begona"/>
            <person name="Cbmso G."/>
            <person name="Lopez M."/>
            <person name="Gonzalez S."/>
            <person name="Sacristan E."/>
            <person name="Castillo E."/>
        </authorList>
    </citation>
    <scope>NUCLEOTIDE SEQUENCE [LARGE SCALE GENOMIC DNA]</scope>
</reference>